<organism evidence="11 12">
    <name type="scientific">Schaalia hyovaginalis</name>
    <dbReference type="NCBI Taxonomy" id="29316"/>
    <lineage>
        <taxon>Bacteria</taxon>
        <taxon>Bacillati</taxon>
        <taxon>Actinomycetota</taxon>
        <taxon>Actinomycetes</taxon>
        <taxon>Actinomycetales</taxon>
        <taxon>Actinomycetaceae</taxon>
        <taxon>Schaalia</taxon>
    </lineage>
</organism>
<keyword evidence="6" id="KW-0813">Transport</keyword>
<dbReference type="GO" id="GO:0034220">
    <property type="term" value="P:monoatomic ion transmembrane transport"/>
    <property type="evidence" value="ECO:0007669"/>
    <property type="project" value="UniProtKB-KW"/>
</dbReference>
<evidence type="ECO:0000256" key="5">
    <source>
        <dbReference type="ARBA" id="ARBA00023136"/>
    </source>
</evidence>
<evidence type="ECO:0000256" key="1">
    <source>
        <dbReference type="ARBA" id="ARBA00004651"/>
    </source>
</evidence>
<feature type="transmembrane region" description="Helical" evidence="10">
    <location>
        <begin position="124"/>
        <end position="153"/>
    </location>
</feature>
<dbReference type="Proteomes" id="UP000617426">
    <property type="component" value="Unassembled WGS sequence"/>
</dbReference>
<keyword evidence="6" id="KW-0407">Ion channel</keyword>
<comment type="similarity">
    <text evidence="7 10">Belongs to the fluoride channel Fluc/FEX (TC 1.A.43) family.</text>
</comment>
<evidence type="ECO:0000313" key="11">
    <source>
        <dbReference type="EMBL" id="MBB6333802.1"/>
    </source>
</evidence>
<evidence type="ECO:0000256" key="9">
    <source>
        <dbReference type="ARBA" id="ARBA00049940"/>
    </source>
</evidence>
<comment type="caution">
    <text evidence="11">The sequence shown here is derived from an EMBL/GenBank/DDBJ whole genome shotgun (WGS) entry which is preliminary data.</text>
</comment>
<keyword evidence="12" id="KW-1185">Reference proteome</keyword>
<dbReference type="InterPro" id="IPR003691">
    <property type="entry name" value="FluC"/>
</dbReference>
<protein>
    <recommendedName>
        <fullName evidence="10">Fluoride-specific ion channel</fullName>
    </recommendedName>
</protein>
<dbReference type="AlphaFoldDB" id="A0A923IW48"/>
<comment type="function">
    <text evidence="9">Fluoride-specific ion channel. Important for reducing fluoride concentration in the cell, thus reducing its toxicity.</text>
</comment>
<evidence type="ECO:0000256" key="7">
    <source>
        <dbReference type="ARBA" id="ARBA00035120"/>
    </source>
</evidence>
<reference evidence="11" key="1">
    <citation type="submission" date="2020-08" db="EMBL/GenBank/DDBJ databases">
        <title>Sequencing the genomes of 1000 actinobacteria strains.</title>
        <authorList>
            <person name="Klenk H.-P."/>
        </authorList>
    </citation>
    <scope>NUCLEOTIDE SEQUENCE</scope>
    <source>
        <strain evidence="11">DSM 10695</strain>
    </source>
</reference>
<accession>A0A923IW48</accession>
<feature type="transmembrane region" description="Helical" evidence="10">
    <location>
        <begin position="59"/>
        <end position="81"/>
    </location>
</feature>
<evidence type="ECO:0000256" key="6">
    <source>
        <dbReference type="ARBA" id="ARBA00023303"/>
    </source>
</evidence>
<keyword evidence="2 10" id="KW-1003">Cell membrane</keyword>
<keyword evidence="3 10" id="KW-0812">Transmembrane</keyword>
<comment type="subcellular location">
    <subcellularLocation>
        <location evidence="1">Cell membrane</location>
        <topology evidence="1">Multi-pass membrane protein</topology>
    </subcellularLocation>
</comment>
<gene>
    <name evidence="11" type="ORF">HD592_000367</name>
</gene>
<dbReference type="GO" id="GO:0005886">
    <property type="term" value="C:plasma membrane"/>
    <property type="evidence" value="ECO:0007669"/>
    <property type="project" value="UniProtKB-SubCell"/>
</dbReference>
<evidence type="ECO:0000256" key="4">
    <source>
        <dbReference type="ARBA" id="ARBA00022989"/>
    </source>
</evidence>
<dbReference type="EMBL" id="JACHMK010000001">
    <property type="protein sequence ID" value="MBB6333802.1"/>
    <property type="molecule type" value="Genomic_DNA"/>
</dbReference>
<evidence type="ECO:0000256" key="2">
    <source>
        <dbReference type="ARBA" id="ARBA00022475"/>
    </source>
</evidence>
<comment type="catalytic activity">
    <reaction evidence="8">
        <text>fluoride(in) = fluoride(out)</text>
        <dbReference type="Rhea" id="RHEA:76159"/>
        <dbReference type="ChEBI" id="CHEBI:17051"/>
    </reaction>
    <physiologicalReaction direction="left-to-right" evidence="8">
        <dbReference type="Rhea" id="RHEA:76160"/>
    </physiologicalReaction>
</comment>
<keyword evidence="5 10" id="KW-0472">Membrane</keyword>
<keyword evidence="6" id="KW-0406">Ion transport</keyword>
<evidence type="ECO:0000256" key="8">
    <source>
        <dbReference type="ARBA" id="ARBA00035585"/>
    </source>
</evidence>
<proteinExistence type="inferred from homology"/>
<evidence type="ECO:0000256" key="10">
    <source>
        <dbReference type="RuleBase" id="RU004340"/>
    </source>
</evidence>
<evidence type="ECO:0000256" key="3">
    <source>
        <dbReference type="ARBA" id="ARBA00022692"/>
    </source>
</evidence>
<dbReference type="Pfam" id="PF02537">
    <property type="entry name" value="CRCB"/>
    <property type="match status" value="1"/>
</dbReference>
<dbReference type="RefSeq" id="WP_320658143.1">
    <property type="nucleotide sequence ID" value="NZ_JACHMK010000001.1"/>
</dbReference>
<sequence>MKAGGAERAASTRGTGERIPAWAFVALGGAFGALARGGLDALAAAHPWSLPLPGFLPLMWSTVVVDLVGAFFLGALSAALARRAAPTRGRVNLRFFAATGFAGAFTTYGTLISATRSGMSAAPALGGILAAAAASCLLLIIGVACAGAGWLLLRALLQGDEGDERGGGGR</sequence>
<feature type="transmembrane region" description="Helical" evidence="10">
    <location>
        <begin position="93"/>
        <end position="112"/>
    </location>
</feature>
<name>A0A923IW48_9ACTO</name>
<keyword evidence="4 10" id="KW-1133">Transmembrane helix</keyword>
<feature type="transmembrane region" description="Helical" evidence="10">
    <location>
        <begin position="21"/>
        <end position="39"/>
    </location>
</feature>
<evidence type="ECO:0000313" key="12">
    <source>
        <dbReference type="Proteomes" id="UP000617426"/>
    </source>
</evidence>